<sequence length="130" mass="14617">MVSLYLTHTNELHLFPLILQYAKDYVSVGSIGGFWRGSHDFQGVKEGISRRQQNIKNFQQTTPSVGEGRRAVCSAEDKVELWKDESARPGKKSNDIPSSVTTTKGKAKISEEWKDKVSGQEKTLESLNFQ</sequence>
<feature type="region of interest" description="Disordered" evidence="1">
    <location>
        <begin position="84"/>
        <end position="130"/>
    </location>
</feature>
<evidence type="ECO:0000313" key="3">
    <source>
        <dbReference type="Proteomes" id="UP000225706"/>
    </source>
</evidence>
<gene>
    <name evidence="2" type="ORF">AWC38_SpisGene4125</name>
</gene>
<reference evidence="3" key="1">
    <citation type="journal article" date="2017" name="bioRxiv">
        <title>Comparative analysis of the genomes of Stylophora pistillata and Acropora digitifera provides evidence for extensive differences between species of corals.</title>
        <authorList>
            <person name="Voolstra C.R."/>
            <person name="Li Y."/>
            <person name="Liew Y.J."/>
            <person name="Baumgarten S."/>
            <person name="Zoccola D."/>
            <person name="Flot J.-F."/>
            <person name="Tambutte S."/>
            <person name="Allemand D."/>
            <person name="Aranda M."/>
        </authorList>
    </citation>
    <scope>NUCLEOTIDE SEQUENCE [LARGE SCALE GENOMIC DNA]</scope>
</reference>
<keyword evidence="3" id="KW-1185">Reference proteome</keyword>
<name>A0A2B4SMA5_STYPI</name>
<accession>A0A2B4SMA5</accession>
<dbReference type="AlphaFoldDB" id="A0A2B4SMA5"/>
<evidence type="ECO:0000313" key="2">
    <source>
        <dbReference type="EMBL" id="PFX31031.1"/>
    </source>
</evidence>
<proteinExistence type="predicted"/>
<dbReference type="Proteomes" id="UP000225706">
    <property type="component" value="Unassembled WGS sequence"/>
</dbReference>
<evidence type="ECO:0000256" key="1">
    <source>
        <dbReference type="SAM" id="MobiDB-lite"/>
    </source>
</evidence>
<protein>
    <submittedName>
        <fullName evidence="2">Uncharacterized protein</fullName>
    </submittedName>
</protein>
<organism evidence="2 3">
    <name type="scientific">Stylophora pistillata</name>
    <name type="common">Smooth cauliflower coral</name>
    <dbReference type="NCBI Taxonomy" id="50429"/>
    <lineage>
        <taxon>Eukaryota</taxon>
        <taxon>Metazoa</taxon>
        <taxon>Cnidaria</taxon>
        <taxon>Anthozoa</taxon>
        <taxon>Hexacorallia</taxon>
        <taxon>Scleractinia</taxon>
        <taxon>Astrocoeniina</taxon>
        <taxon>Pocilloporidae</taxon>
        <taxon>Stylophora</taxon>
    </lineage>
</organism>
<comment type="caution">
    <text evidence="2">The sequence shown here is derived from an EMBL/GenBank/DDBJ whole genome shotgun (WGS) entry which is preliminary data.</text>
</comment>
<feature type="compositionally biased region" description="Basic and acidic residues" evidence="1">
    <location>
        <begin position="84"/>
        <end position="94"/>
    </location>
</feature>
<feature type="compositionally biased region" description="Basic and acidic residues" evidence="1">
    <location>
        <begin position="108"/>
        <end position="124"/>
    </location>
</feature>
<feature type="compositionally biased region" description="Polar residues" evidence="1">
    <location>
        <begin position="95"/>
        <end position="104"/>
    </location>
</feature>
<dbReference type="EMBL" id="LSMT01000041">
    <property type="protein sequence ID" value="PFX31031.1"/>
    <property type="molecule type" value="Genomic_DNA"/>
</dbReference>